<evidence type="ECO:0008006" key="4">
    <source>
        <dbReference type="Google" id="ProtNLM"/>
    </source>
</evidence>
<organism evidence="2 3">
    <name type="scientific">Moryella indoligenes</name>
    <dbReference type="NCBI Taxonomy" id="371674"/>
    <lineage>
        <taxon>Bacteria</taxon>
        <taxon>Bacillati</taxon>
        <taxon>Bacillota</taxon>
        <taxon>Clostridia</taxon>
        <taxon>Lachnospirales</taxon>
        <taxon>Lachnospiraceae</taxon>
        <taxon>Moryella</taxon>
    </lineage>
</organism>
<feature type="transmembrane region" description="Helical" evidence="1">
    <location>
        <begin position="96"/>
        <end position="116"/>
    </location>
</feature>
<dbReference type="InterPro" id="IPR024294">
    <property type="entry name" value="DUF3810"/>
</dbReference>
<keyword evidence="1" id="KW-1133">Transmembrane helix</keyword>
<evidence type="ECO:0000256" key="1">
    <source>
        <dbReference type="SAM" id="Phobius"/>
    </source>
</evidence>
<evidence type="ECO:0000313" key="3">
    <source>
        <dbReference type="Proteomes" id="UP001241537"/>
    </source>
</evidence>
<sequence length="359" mass="40667">MYNIIMRPGRENSSTLLHRLVPLPALLMLLAALSLRVAARTLPGFADRYAEYCNPILVNTLGRLSALLPCSLAELLLLASLPLALLLLWRRRLLRALLYLLPALFLLFELNEDIYFSRTGFASAYQLERGDYSDEELYGVCRELVAEINQYAGLVPRNADGMMQTEEALPARMCSAMQALGQDYPCLSGWYPRPKAVLCSSALSRMDLTGIYSIFTIEANYNRDMPPYNIPFTIAHELSHLKGIMSEKEANFIGYLACRRAPEPDLRYSAAMLGWIYCGNELARRNAALWRRAASTLDIRAEQDLRYNSAFWKTYEGRISETAQTLNDRYLKAEGLSEGTRSYELVVDLIVSYELRNTP</sequence>
<gene>
    <name evidence="2" type="ORF">J2S20_000317</name>
</gene>
<name>A0AAE3V8B8_9FIRM</name>
<dbReference type="AlphaFoldDB" id="A0AAE3V8B8"/>
<keyword evidence="3" id="KW-1185">Reference proteome</keyword>
<dbReference type="Proteomes" id="UP001241537">
    <property type="component" value="Unassembled WGS sequence"/>
</dbReference>
<evidence type="ECO:0000313" key="2">
    <source>
        <dbReference type="EMBL" id="MDQ0151637.1"/>
    </source>
</evidence>
<accession>A0AAE3V8B8</accession>
<protein>
    <recommendedName>
        <fullName evidence="4">DUF3810 domain-containing protein</fullName>
    </recommendedName>
</protein>
<keyword evidence="1" id="KW-0812">Transmembrane</keyword>
<comment type="caution">
    <text evidence="2">The sequence shown here is derived from an EMBL/GenBank/DDBJ whole genome shotgun (WGS) entry which is preliminary data.</text>
</comment>
<dbReference type="EMBL" id="JAUSTO010000002">
    <property type="protein sequence ID" value="MDQ0151637.1"/>
    <property type="molecule type" value="Genomic_DNA"/>
</dbReference>
<feature type="transmembrane region" description="Helical" evidence="1">
    <location>
        <begin position="63"/>
        <end position="89"/>
    </location>
</feature>
<reference evidence="2" key="1">
    <citation type="submission" date="2023-07" db="EMBL/GenBank/DDBJ databases">
        <title>Genomic Encyclopedia of Type Strains, Phase IV (KMG-IV): sequencing the most valuable type-strain genomes for metagenomic binning, comparative biology and taxonomic classification.</title>
        <authorList>
            <person name="Goeker M."/>
        </authorList>
    </citation>
    <scope>NUCLEOTIDE SEQUENCE</scope>
    <source>
        <strain evidence="2">DSM 19659</strain>
    </source>
</reference>
<dbReference type="Pfam" id="PF12725">
    <property type="entry name" value="DUF3810"/>
    <property type="match status" value="1"/>
</dbReference>
<dbReference type="RefSeq" id="WP_307252346.1">
    <property type="nucleotide sequence ID" value="NZ_JAUSTO010000002.1"/>
</dbReference>
<keyword evidence="1" id="KW-0472">Membrane</keyword>
<proteinExistence type="predicted"/>